<dbReference type="OrthoDB" id="5357513at2759"/>
<gene>
    <name evidence="2" type="ORF">LAESUDRAFT_734613</name>
</gene>
<dbReference type="Gene3D" id="3.20.20.100">
    <property type="entry name" value="NADP-dependent oxidoreductase domain"/>
    <property type="match status" value="1"/>
</dbReference>
<dbReference type="PANTHER" id="PTHR43827">
    <property type="entry name" value="2,5-DIKETO-D-GLUCONIC ACID REDUCTASE"/>
    <property type="match status" value="1"/>
</dbReference>
<proteinExistence type="predicted"/>
<dbReference type="Proteomes" id="UP000076871">
    <property type="component" value="Unassembled WGS sequence"/>
</dbReference>
<evidence type="ECO:0000313" key="2">
    <source>
        <dbReference type="EMBL" id="KZT10871.1"/>
    </source>
</evidence>
<dbReference type="RefSeq" id="XP_040768611.1">
    <property type="nucleotide sequence ID" value="XM_040910525.1"/>
</dbReference>
<dbReference type="InterPro" id="IPR023210">
    <property type="entry name" value="NADP_OxRdtase_dom"/>
</dbReference>
<dbReference type="InterPro" id="IPR020471">
    <property type="entry name" value="AKR"/>
</dbReference>
<dbReference type="SUPFAM" id="SSF51430">
    <property type="entry name" value="NAD(P)-linked oxidoreductase"/>
    <property type="match status" value="1"/>
</dbReference>
<organism evidence="2 3">
    <name type="scientific">Laetiporus sulphureus 93-53</name>
    <dbReference type="NCBI Taxonomy" id="1314785"/>
    <lineage>
        <taxon>Eukaryota</taxon>
        <taxon>Fungi</taxon>
        <taxon>Dikarya</taxon>
        <taxon>Basidiomycota</taxon>
        <taxon>Agaricomycotina</taxon>
        <taxon>Agaricomycetes</taxon>
        <taxon>Polyporales</taxon>
        <taxon>Laetiporus</taxon>
    </lineage>
</organism>
<dbReference type="Pfam" id="PF00248">
    <property type="entry name" value="Aldo_ket_red"/>
    <property type="match status" value="1"/>
</dbReference>
<dbReference type="InterPro" id="IPR036812">
    <property type="entry name" value="NAD(P)_OxRdtase_dom_sf"/>
</dbReference>
<dbReference type="GO" id="GO:0016491">
    <property type="term" value="F:oxidoreductase activity"/>
    <property type="evidence" value="ECO:0007669"/>
    <property type="project" value="InterPro"/>
</dbReference>
<dbReference type="STRING" id="1314785.A0A165GVD6"/>
<dbReference type="EMBL" id="KV427608">
    <property type="protein sequence ID" value="KZT10871.1"/>
    <property type="molecule type" value="Genomic_DNA"/>
</dbReference>
<dbReference type="CDD" id="cd19071">
    <property type="entry name" value="AKR_AKR1-5-like"/>
    <property type="match status" value="1"/>
</dbReference>
<dbReference type="PANTHER" id="PTHR43827:SF8">
    <property type="entry name" value="ALDO_KETO REDUCTASE FAMILY PROTEIN"/>
    <property type="match status" value="1"/>
</dbReference>
<sequence length="283" mass="32224">MTSCKIIYGTAWKKERTTALVVCAVLNGFRAIDTAAQPKHYREDLVGEALRLLQEKHGIRREDLFIQTKYTTLSGQDRSRPLPYNSRDDIATQIETSVQTSMRNLHTTYLDSLLLHSPFGRLEDTITAWRVLIKLQNAGTVKIIGVSNTYDVNIIEMLEKQTGRPVQVVQNRWYEGNQWDPEVCSYCRKRGIQYQSFWTLSGSPTLLAHPCLRLIARERNCTPAQALFRLAQSHGIMPLSGTTNEQHMKEDIETEKISLKEELQSTGRLSSAAQEINNLLWGS</sequence>
<keyword evidence="3" id="KW-1185">Reference proteome</keyword>
<dbReference type="GeneID" id="63827554"/>
<feature type="domain" description="NADP-dependent oxidoreductase" evidence="1">
    <location>
        <begin position="12"/>
        <end position="262"/>
    </location>
</feature>
<name>A0A165GVD6_9APHY</name>
<evidence type="ECO:0000313" key="3">
    <source>
        <dbReference type="Proteomes" id="UP000076871"/>
    </source>
</evidence>
<accession>A0A165GVD6</accession>
<dbReference type="InParanoid" id="A0A165GVD6"/>
<evidence type="ECO:0000259" key="1">
    <source>
        <dbReference type="Pfam" id="PF00248"/>
    </source>
</evidence>
<dbReference type="AlphaFoldDB" id="A0A165GVD6"/>
<protein>
    <submittedName>
        <fullName evidence="2">Aldo/keto reductase</fullName>
    </submittedName>
</protein>
<dbReference type="PRINTS" id="PR00069">
    <property type="entry name" value="ALDKETRDTASE"/>
</dbReference>
<reference evidence="2 3" key="1">
    <citation type="journal article" date="2016" name="Mol. Biol. Evol.">
        <title>Comparative Genomics of Early-Diverging Mushroom-Forming Fungi Provides Insights into the Origins of Lignocellulose Decay Capabilities.</title>
        <authorList>
            <person name="Nagy L.G."/>
            <person name="Riley R."/>
            <person name="Tritt A."/>
            <person name="Adam C."/>
            <person name="Daum C."/>
            <person name="Floudas D."/>
            <person name="Sun H."/>
            <person name="Yadav J.S."/>
            <person name="Pangilinan J."/>
            <person name="Larsson K.H."/>
            <person name="Matsuura K."/>
            <person name="Barry K."/>
            <person name="Labutti K."/>
            <person name="Kuo R."/>
            <person name="Ohm R.A."/>
            <person name="Bhattacharya S.S."/>
            <person name="Shirouzu T."/>
            <person name="Yoshinaga Y."/>
            <person name="Martin F.M."/>
            <person name="Grigoriev I.V."/>
            <person name="Hibbett D.S."/>
        </authorList>
    </citation>
    <scope>NUCLEOTIDE SEQUENCE [LARGE SCALE GENOMIC DNA]</scope>
    <source>
        <strain evidence="2 3">93-53</strain>
    </source>
</reference>